<evidence type="ECO:0000256" key="2">
    <source>
        <dbReference type="ARBA" id="ARBA00022448"/>
    </source>
</evidence>
<dbReference type="PANTHER" id="PTHR42734:SF5">
    <property type="entry name" value="IRON TRANSPORT SYSTEM ATP-BINDING PROTEIN HI_0361-RELATED"/>
    <property type="match status" value="1"/>
</dbReference>
<dbReference type="InterPro" id="IPR027417">
    <property type="entry name" value="P-loop_NTPase"/>
</dbReference>
<keyword evidence="3" id="KW-0547">Nucleotide-binding</keyword>
<dbReference type="RefSeq" id="WP_350258938.1">
    <property type="nucleotide sequence ID" value="NZ_CP138335.1"/>
</dbReference>
<evidence type="ECO:0000256" key="4">
    <source>
        <dbReference type="ARBA" id="ARBA00022840"/>
    </source>
</evidence>
<feature type="region of interest" description="Disordered" evidence="5">
    <location>
        <begin position="228"/>
        <end position="251"/>
    </location>
</feature>
<dbReference type="GO" id="GO:0016887">
    <property type="term" value="F:ATP hydrolysis activity"/>
    <property type="evidence" value="ECO:0007669"/>
    <property type="project" value="InterPro"/>
</dbReference>
<keyword evidence="4 7" id="KW-0067">ATP-binding</keyword>
<organism evidence="7">
    <name type="scientific">Scrofimicrobium appendicitidis</name>
    <dbReference type="NCBI Taxonomy" id="3079930"/>
    <lineage>
        <taxon>Bacteria</taxon>
        <taxon>Bacillati</taxon>
        <taxon>Actinomycetota</taxon>
        <taxon>Actinomycetes</taxon>
        <taxon>Actinomycetales</taxon>
        <taxon>Actinomycetaceae</taxon>
        <taxon>Scrofimicrobium</taxon>
    </lineage>
</organism>
<protein>
    <submittedName>
        <fullName evidence="7">ATP-binding cassette domain-containing protein</fullName>
    </submittedName>
</protein>
<proteinExistence type="inferred from homology"/>
<accession>A0AAU7V8W4</accession>
<reference evidence="7" key="1">
    <citation type="submission" date="2023-11" db="EMBL/GenBank/DDBJ databases">
        <title>Scrofimicrobium hongkongense sp. nov., isolated from a patient with peritonitis.</title>
        <authorList>
            <person name="Lao H.Y."/>
            <person name="Wong A.Y.P."/>
            <person name="Ng T.L."/>
            <person name="Wong R.Y.L."/>
            <person name="Yau M.C.Y."/>
            <person name="Lam J.Y.W."/>
            <person name="Siu G.K.H."/>
        </authorList>
    </citation>
    <scope>NUCLEOTIDE SEQUENCE</scope>
    <source>
        <strain evidence="7">R131</strain>
    </source>
</reference>
<dbReference type="GO" id="GO:0005524">
    <property type="term" value="F:ATP binding"/>
    <property type="evidence" value="ECO:0007669"/>
    <property type="project" value="UniProtKB-KW"/>
</dbReference>
<feature type="domain" description="ABC transporter" evidence="6">
    <location>
        <begin position="4"/>
        <end position="242"/>
    </location>
</feature>
<dbReference type="Pfam" id="PF00005">
    <property type="entry name" value="ABC_tran"/>
    <property type="match status" value="1"/>
</dbReference>
<evidence type="ECO:0000256" key="5">
    <source>
        <dbReference type="SAM" id="MobiDB-lite"/>
    </source>
</evidence>
<keyword evidence="2" id="KW-0813">Transport</keyword>
<evidence type="ECO:0000259" key="6">
    <source>
        <dbReference type="PROSITE" id="PS50893"/>
    </source>
</evidence>
<dbReference type="SMART" id="SM00382">
    <property type="entry name" value="AAA"/>
    <property type="match status" value="1"/>
</dbReference>
<dbReference type="PROSITE" id="PS50893">
    <property type="entry name" value="ABC_TRANSPORTER_2"/>
    <property type="match status" value="1"/>
</dbReference>
<gene>
    <name evidence="7" type="ORF">SAC06_04060</name>
</gene>
<dbReference type="InterPro" id="IPR003593">
    <property type="entry name" value="AAA+_ATPase"/>
</dbReference>
<dbReference type="SUPFAM" id="SSF52540">
    <property type="entry name" value="P-loop containing nucleoside triphosphate hydrolases"/>
    <property type="match status" value="1"/>
</dbReference>
<sequence length="251" mass="27011">MIPISFHELEVGYGAAPILHGISAEITAGSCVALTGANGSGKSTLLKALLGLIPHQSGQINLFGVELPGGGGPVHQVPWGQIGYVPQRNSVGGGISSSVREIVETGLLGPRRWWRPRGSKAQVDEALELVGLRARQRDIFQQLSGGQQQRTLIARALVRQPQMLLLDEPLTGLDRHNREVLAGVIGAQKAAGHTSLIVLHELGELRPLIDRELRISSGHLVHDGAHLTEEEHHHHEPPRRGVAPGMNLEIK</sequence>
<dbReference type="PANTHER" id="PTHR42734">
    <property type="entry name" value="METAL TRANSPORT SYSTEM ATP-BINDING PROTEIN TM_0124-RELATED"/>
    <property type="match status" value="1"/>
</dbReference>
<evidence type="ECO:0000313" key="7">
    <source>
        <dbReference type="EMBL" id="XBW08738.1"/>
    </source>
</evidence>
<dbReference type="AlphaFoldDB" id="A0AAU7V8W4"/>
<comment type="similarity">
    <text evidence="1">Belongs to the ABC transporter superfamily.</text>
</comment>
<dbReference type="KEGG" id="sapp:SAC06_04060"/>
<evidence type="ECO:0000256" key="3">
    <source>
        <dbReference type="ARBA" id="ARBA00022741"/>
    </source>
</evidence>
<dbReference type="Gene3D" id="3.40.50.300">
    <property type="entry name" value="P-loop containing nucleotide triphosphate hydrolases"/>
    <property type="match status" value="1"/>
</dbReference>
<dbReference type="InterPro" id="IPR050153">
    <property type="entry name" value="Metal_Ion_Import_ABC"/>
</dbReference>
<name>A0AAU7V8W4_9ACTO</name>
<evidence type="ECO:0000256" key="1">
    <source>
        <dbReference type="ARBA" id="ARBA00005417"/>
    </source>
</evidence>
<dbReference type="InterPro" id="IPR003439">
    <property type="entry name" value="ABC_transporter-like_ATP-bd"/>
</dbReference>
<dbReference type="EMBL" id="CP138335">
    <property type="protein sequence ID" value="XBW08738.1"/>
    <property type="molecule type" value="Genomic_DNA"/>
</dbReference>